<feature type="domain" description="SnoaL-like" evidence="1">
    <location>
        <begin position="10"/>
        <end position="123"/>
    </location>
</feature>
<dbReference type="InterPro" id="IPR032710">
    <property type="entry name" value="NTF2-like_dom_sf"/>
</dbReference>
<dbReference type="AlphaFoldDB" id="A0A455SLS9"/>
<gene>
    <name evidence="2" type="ORF">KTC_26800</name>
</gene>
<accession>A0A455SLS9</accession>
<dbReference type="Pfam" id="PF13474">
    <property type="entry name" value="SnoaL_3"/>
    <property type="match status" value="1"/>
</dbReference>
<evidence type="ECO:0000259" key="1">
    <source>
        <dbReference type="Pfam" id="PF13474"/>
    </source>
</evidence>
<reference evidence="2" key="1">
    <citation type="submission" date="2018-12" db="EMBL/GenBank/DDBJ databases">
        <title>Novel natural products biosynthetic potential of the class Ktedonobacteria.</title>
        <authorList>
            <person name="Zheng Y."/>
            <person name="Saitou A."/>
            <person name="Wang C.M."/>
            <person name="Toyoda A."/>
            <person name="Minakuchi Y."/>
            <person name="Sekiguchi Y."/>
            <person name="Ueda K."/>
            <person name="Takano H."/>
            <person name="Sakai Y."/>
            <person name="Yokota A."/>
            <person name="Yabe S."/>
        </authorList>
    </citation>
    <scope>NUCLEOTIDE SEQUENCE</scope>
    <source>
        <strain evidence="2">COM3</strain>
    </source>
</reference>
<name>A0A455SLS9_9CHLR</name>
<protein>
    <recommendedName>
        <fullName evidence="1">SnoaL-like domain-containing protein</fullName>
    </recommendedName>
</protein>
<dbReference type="Gene3D" id="3.10.450.50">
    <property type="match status" value="1"/>
</dbReference>
<organism evidence="2">
    <name type="scientific">Thermosporothrix sp. COM3</name>
    <dbReference type="NCBI Taxonomy" id="2490863"/>
    <lineage>
        <taxon>Bacteria</taxon>
        <taxon>Bacillati</taxon>
        <taxon>Chloroflexota</taxon>
        <taxon>Ktedonobacteria</taxon>
        <taxon>Ktedonobacterales</taxon>
        <taxon>Thermosporotrichaceae</taxon>
        <taxon>Thermosporothrix</taxon>
    </lineage>
</organism>
<proteinExistence type="predicted"/>
<dbReference type="EMBL" id="AP019376">
    <property type="protein sequence ID" value="BBH87929.1"/>
    <property type="molecule type" value="Genomic_DNA"/>
</dbReference>
<sequence length="124" mass="14075">MPEHSNETQIRTLVENWASAIRAQDREGMRTCHTDDIVLFDVIPPLQIQGVEAYQQQWELFFDADPGGPGSFEPIDLHILAGEDVAFAHTLLRVANSTARLTLGFRKVNGTWLIAHEHHSFPWE</sequence>
<evidence type="ECO:0000313" key="2">
    <source>
        <dbReference type="EMBL" id="BBH87929.1"/>
    </source>
</evidence>
<dbReference type="InterPro" id="IPR037401">
    <property type="entry name" value="SnoaL-like"/>
</dbReference>
<dbReference type="SUPFAM" id="SSF54427">
    <property type="entry name" value="NTF2-like"/>
    <property type="match status" value="1"/>
</dbReference>